<organism evidence="2">
    <name type="scientific">Puccinia triticina (isolate 1-1 / race 1 (BBBD))</name>
    <name type="common">Brown leaf rust fungus</name>
    <dbReference type="NCBI Taxonomy" id="630390"/>
    <lineage>
        <taxon>Eukaryota</taxon>
        <taxon>Fungi</taxon>
        <taxon>Dikarya</taxon>
        <taxon>Basidiomycota</taxon>
        <taxon>Pucciniomycotina</taxon>
        <taxon>Pucciniomycetes</taxon>
        <taxon>Pucciniales</taxon>
        <taxon>Pucciniaceae</taxon>
        <taxon>Puccinia</taxon>
    </lineage>
</organism>
<proteinExistence type="predicted"/>
<keyword evidence="4" id="KW-1185">Reference proteome</keyword>
<dbReference type="AlphaFoldDB" id="A0A180G6J3"/>
<evidence type="ECO:0000313" key="3">
    <source>
        <dbReference type="EnsemblFungi" id="PTTG_29071-t43_1-p1"/>
    </source>
</evidence>
<dbReference type="EnsemblFungi" id="PTTG_29071-t43_1">
    <property type="protein sequence ID" value="PTTG_29071-t43_1-p1"/>
    <property type="gene ID" value="PTTG_29071"/>
</dbReference>
<sequence length="135" mass="15269">MSVSFLWALLARPDSPAQGEKVMINKMMMTLLLQLLDSKAEQKRLLKQTSREIQLAPADLRDLWGQMQTLEAGQLIKAKPLPIKTYGPMAIPKKAAPTSTTIKSQDGSSSTWIFYHPRALWYRPPQGCQRRQCSL</sequence>
<dbReference type="VEuPathDB" id="FungiDB:PTTG_29071"/>
<dbReference type="Proteomes" id="UP000005240">
    <property type="component" value="Unassembled WGS sequence"/>
</dbReference>
<evidence type="ECO:0000256" key="1">
    <source>
        <dbReference type="SAM" id="SignalP"/>
    </source>
</evidence>
<reference evidence="2" key="1">
    <citation type="submission" date="2009-11" db="EMBL/GenBank/DDBJ databases">
        <authorList>
            <consortium name="The Broad Institute Genome Sequencing Platform"/>
            <person name="Ward D."/>
            <person name="Feldgarden M."/>
            <person name="Earl A."/>
            <person name="Young S.K."/>
            <person name="Zeng Q."/>
            <person name="Koehrsen M."/>
            <person name="Alvarado L."/>
            <person name="Berlin A."/>
            <person name="Bochicchio J."/>
            <person name="Borenstein D."/>
            <person name="Chapman S.B."/>
            <person name="Chen Z."/>
            <person name="Engels R."/>
            <person name="Freedman E."/>
            <person name="Gellesch M."/>
            <person name="Goldberg J."/>
            <person name="Griggs A."/>
            <person name="Gujja S."/>
            <person name="Heilman E."/>
            <person name="Heiman D."/>
            <person name="Hepburn T."/>
            <person name="Howarth C."/>
            <person name="Jen D."/>
            <person name="Larson L."/>
            <person name="Lewis B."/>
            <person name="Mehta T."/>
            <person name="Park D."/>
            <person name="Pearson M."/>
            <person name="Roberts A."/>
            <person name="Saif S."/>
            <person name="Shea T."/>
            <person name="Shenoy N."/>
            <person name="Sisk P."/>
            <person name="Stolte C."/>
            <person name="Sykes S."/>
            <person name="Thomson T."/>
            <person name="Walk T."/>
            <person name="White J."/>
            <person name="Yandava C."/>
            <person name="Izard J."/>
            <person name="Baranova O.V."/>
            <person name="Blanton J.M."/>
            <person name="Tanner A.C."/>
            <person name="Dewhirst F.E."/>
            <person name="Haas B."/>
            <person name="Nusbaum C."/>
            <person name="Birren B."/>
        </authorList>
    </citation>
    <scope>NUCLEOTIDE SEQUENCE [LARGE SCALE GENOMIC DNA]</scope>
    <source>
        <strain evidence="2">1-1 BBBD Race 1</strain>
    </source>
</reference>
<reference evidence="2" key="2">
    <citation type="submission" date="2016-05" db="EMBL/GenBank/DDBJ databases">
        <title>Comparative analysis highlights variable genome content of wheat rusts and divergence of the mating loci.</title>
        <authorList>
            <person name="Cuomo C.A."/>
            <person name="Bakkeren G."/>
            <person name="Szabo L."/>
            <person name="Khalil H."/>
            <person name="Joly D."/>
            <person name="Goldberg J."/>
            <person name="Young S."/>
            <person name="Zeng Q."/>
            <person name="Fellers J."/>
        </authorList>
    </citation>
    <scope>NUCLEOTIDE SEQUENCE [LARGE SCALE GENOMIC DNA]</scope>
    <source>
        <strain evidence="2">1-1 BBBD Race 1</strain>
    </source>
</reference>
<evidence type="ECO:0000313" key="2">
    <source>
        <dbReference type="EMBL" id="OAV88305.1"/>
    </source>
</evidence>
<protein>
    <submittedName>
        <fullName evidence="2 3">Uncharacterized protein</fullName>
    </submittedName>
</protein>
<evidence type="ECO:0000313" key="4">
    <source>
        <dbReference type="Proteomes" id="UP000005240"/>
    </source>
</evidence>
<feature type="chain" id="PRO_5008109614" evidence="1">
    <location>
        <begin position="20"/>
        <end position="135"/>
    </location>
</feature>
<accession>A0A180G6J3</accession>
<name>A0A180G6J3_PUCT1</name>
<gene>
    <name evidence="2" type="ORF">PTTG_29071</name>
</gene>
<feature type="signal peptide" evidence="1">
    <location>
        <begin position="1"/>
        <end position="19"/>
    </location>
</feature>
<keyword evidence="1" id="KW-0732">Signal</keyword>
<reference evidence="3 4" key="3">
    <citation type="journal article" date="2017" name="G3 (Bethesda)">
        <title>Comparative analysis highlights variable genome content of wheat rusts and divergence of the mating loci.</title>
        <authorList>
            <person name="Cuomo C.A."/>
            <person name="Bakkeren G."/>
            <person name="Khalil H.B."/>
            <person name="Panwar V."/>
            <person name="Joly D."/>
            <person name="Linning R."/>
            <person name="Sakthikumar S."/>
            <person name="Song X."/>
            <person name="Adiconis X."/>
            <person name="Fan L."/>
            <person name="Goldberg J.M."/>
            <person name="Levin J.Z."/>
            <person name="Young S."/>
            <person name="Zeng Q."/>
            <person name="Anikster Y."/>
            <person name="Bruce M."/>
            <person name="Wang M."/>
            <person name="Yin C."/>
            <person name="McCallum B."/>
            <person name="Szabo L.J."/>
            <person name="Hulbert S."/>
            <person name="Chen X."/>
            <person name="Fellers J.P."/>
        </authorList>
    </citation>
    <scope>NUCLEOTIDE SEQUENCE</scope>
    <source>
        <strain evidence="3">isolate 1-1 / race 1 (BBBD)</strain>
        <strain evidence="4">Isolate 1-1 / race 1 (BBBD)</strain>
    </source>
</reference>
<reference evidence="3" key="4">
    <citation type="submission" date="2025-05" db="UniProtKB">
        <authorList>
            <consortium name="EnsemblFungi"/>
        </authorList>
    </citation>
    <scope>IDENTIFICATION</scope>
    <source>
        <strain evidence="3">isolate 1-1 / race 1 (BBBD)</strain>
    </source>
</reference>
<dbReference type="EMBL" id="ADAS02000188">
    <property type="protein sequence ID" value="OAV88305.1"/>
    <property type="molecule type" value="Genomic_DNA"/>
</dbReference>